<feature type="domain" description="CobQ/CobB/MinD/ParA nucleotide binding" evidence="11">
    <location>
        <begin position="5"/>
        <end position="216"/>
    </location>
</feature>
<dbReference type="SUPFAM" id="SSF52540">
    <property type="entry name" value="P-loop containing nucleoside triphosphate hydrolases"/>
    <property type="match status" value="1"/>
</dbReference>
<comment type="similarity">
    <text evidence="1">Belongs to the ParA family. MinD subfamily.</text>
</comment>
<dbReference type="GO" id="GO:0005829">
    <property type="term" value="C:cytosol"/>
    <property type="evidence" value="ECO:0007669"/>
    <property type="project" value="TreeGrafter"/>
</dbReference>
<dbReference type="GO" id="GO:0005524">
    <property type="term" value="F:ATP binding"/>
    <property type="evidence" value="ECO:0007669"/>
    <property type="project" value="UniProtKB-KW"/>
</dbReference>
<dbReference type="AlphaFoldDB" id="A0A9D2C0B5"/>
<dbReference type="GO" id="GO:0051782">
    <property type="term" value="P:negative regulation of cell division"/>
    <property type="evidence" value="ECO:0007669"/>
    <property type="project" value="TreeGrafter"/>
</dbReference>
<evidence type="ECO:0000256" key="4">
    <source>
        <dbReference type="ARBA" id="ARBA00022741"/>
    </source>
</evidence>
<dbReference type="InterPro" id="IPR050625">
    <property type="entry name" value="ParA/MinD_ATPase"/>
</dbReference>
<feature type="binding site" evidence="10">
    <location>
        <begin position="11"/>
        <end position="18"/>
    </location>
    <ligand>
        <name>ATP</name>
        <dbReference type="ChEBI" id="CHEBI:30616"/>
    </ligand>
</feature>
<dbReference type="Pfam" id="PF01656">
    <property type="entry name" value="CbiA"/>
    <property type="match status" value="1"/>
</dbReference>
<evidence type="ECO:0000256" key="5">
    <source>
        <dbReference type="ARBA" id="ARBA00022840"/>
    </source>
</evidence>
<evidence type="ECO:0000256" key="9">
    <source>
        <dbReference type="ARBA" id="ARBA00032845"/>
    </source>
</evidence>
<dbReference type="NCBIfam" id="TIGR01968">
    <property type="entry name" value="minD_bact"/>
    <property type="match status" value="1"/>
</dbReference>
<keyword evidence="3" id="KW-0132">Cell division</keyword>
<comment type="caution">
    <text evidence="12">The sequence shown here is derived from an EMBL/GenBank/DDBJ whole genome shotgun (WGS) entry which is preliminary data.</text>
</comment>
<comment type="function">
    <text evidence="8">ATPase required for the correct placement of the division site. Cell division inhibitors MinC and MinD act in concert to form an inhibitor capable of blocking formation of the polar Z ring septums. Rapidly oscillates between the poles of the cell to destabilize FtsZ filaments that have formed before they mature into polar Z rings.</text>
</comment>
<dbReference type="Gene3D" id="3.40.50.300">
    <property type="entry name" value="P-loop containing nucleotide triphosphate hydrolases"/>
    <property type="match status" value="1"/>
</dbReference>
<dbReference type="GO" id="GO:0016887">
    <property type="term" value="F:ATP hydrolysis activity"/>
    <property type="evidence" value="ECO:0007669"/>
    <property type="project" value="InterPro"/>
</dbReference>
<dbReference type="Proteomes" id="UP000823868">
    <property type="component" value="Unassembled WGS sequence"/>
</dbReference>
<evidence type="ECO:0000259" key="11">
    <source>
        <dbReference type="Pfam" id="PF01656"/>
    </source>
</evidence>
<reference evidence="12" key="2">
    <citation type="submission" date="2021-04" db="EMBL/GenBank/DDBJ databases">
        <authorList>
            <person name="Gilroy R."/>
        </authorList>
    </citation>
    <scope>NUCLEOTIDE SEQUENCE</scope>
    <source>
        <strain evidence="12">ChiBcec16_6824</strain>
    </source>
</reference>
<dbReference type="InterPro" id="IPR010223">
    <property type="entry name" value="MinD"/>
</dbReference>
<dbReference type="InterPro" id="IPR025501">
    <property type="entry name" value="MinD_FleN"/>
</dbReference>
<reference evidence="12" key="1">
    <citation type="journal article" date="2021" name="PeerJ">
        <title>Extensive microbial diversity within the chicken gut microbiome revealed by metagenomics and culture.</title>
        <authorList>
            <person name="Gilroy R."/>
            <person name="Ravi A."/>
            <person name="Getino M."/>
            <person name="Pursley I."/>
            <person name="Horton D.L."/>
            <person name="Alikhan N.F."/>
            <person name="Baker D."/>
            <person name="Gharbi K."/>
            <person name="Hall N."/>
            <person name="Watson M."/>
            <person name="Adriaenssens E.M."/>
            <person name="Foster-Nyarko E."/>
            <person name="Jarju S."/>
            <person name="Secka A."/>
            <person name="Antonio M."/>
            <person name="Oren A."/>
            <person name="Chaudhuri R.R."/>
            <person name="La Ragione R."/>
            <person name="Hildebrand F."/>
            <person name="Pallen M.J."/>
        </authorList>
    </citation>
    <scope>NUCLEOTIDE SEQUENCE</scope>
    <source>
        <strain evidence="12">ChiBcec16_6824</strain>
    </source>
</reference>
<keyword evidence="6" id="KW-0717">Septation</keyword>
<dbReference type="PIRSF" id="PIRSF003092">
    <property type="entry name" value="MinD"/>
    <property type="match status" value="1"/>
</dbReference>
<dbReference type="PANTHER" id="PTHR43384">
    <property type="entry name" value="SEPTUM SITE-DETERMINING PROTEIN MIND HOMOLOG, CHLOROPLASTIC-RELATED"/>
    <property type="match status" value="1"/>
</dbReference>
<accession>A0A9D2C0B5</accession>
<evidence type="ECO:0000256" key="3">
    <source>
        <dbReference type="ARBA" id="ARBA00022618"/>
    </source>
</evidence>
<dbReference type="InterPro" id="IPR002586">
    <property type="entry name" value="CobQ/CobB/MinD/ParA_Nub-bd_dom"/>
</dbReference>
<evidence type="ECO:0000256" key="1">
    <source>
        <dbReference type="ARBA" id="ARBA00010257"/>
    </source>
</evidence>
<proteinExistence type="inferred from homology"/>
<organism evidence="12 13">
    <name type="scientific">Candidatus Flavonifractor merdigallinarum</name>
    <dbReference type="NCBI Taxonomy" id="2838589"/>
    <lineage>
        <taxon>Bacteria</taxon>
        <taxon>Bacillati</taxon>
        <taxon>Bacillota</taxon>
        <taxon>Clostridia</taxon>
        <taxon>Eubacteriales</taxon>
        <taxon>Oscillospiraceae</taxon>
        <taxon>Flavonifractor</taxon>
    </lineage>
</organism>
<protein>
    <recommendedName>
        <fullName evidence="2">Septum site-determining protein MinD</fullName>
    </recommendedName>
    <alternativeName>
        <fullName evidence="9">Cell division inhibitor MinD</fullName>
    </alternativeName>
</protein>
<evidence type="ECO:0000313" key="12">
    <source>
        <dbReference type="EMBL" id="HIY22355.1"/>
    </source>
</evidence>
<keyword evidence="5 10" id="KW-0067">ATP-binding</keyword>
<evidence type="ECO:0000313" key="13">
    <source>
        <dbReference type="Proteomes" id="UP000823868"/>
    </source>
</evidence>
<evidence type="ECO:0000256" key="8">
    <source>
        <dbReference type="ARBA" id="ARBA00025436"/>
    </source>
</evidence>
<dbReference type="GO" id="GO:0009898">
    <property type="term" value="C:cytoplasmic side of plasma membrane"/>
    <property type="evidence" value="ECO:0007669"/>
    <property type="project" value="TreeGrafter"/>
</dbReference>
<dbReference type="PANTHER" id="PTHR43384:SF6">
    <property type="entry name" value="SEPTUM SITE-DETERMINING PROTEIN MIND HOMOLOG, CHLOROPLASTIC"/>
    <property type="match status" value="1"/>
</dbReference>
<dbReference type="EMBL" id="DXDX01000196">
    <property type="protein sequence ID" value="HIY22355.1"/>
    <property type="molecule type" value="Genomic_DNA"/>
</dbReference>
<evidence type="ECO:0000256" key="2">
    <source>
        <dbReference type="ARBA" id="ARBA00016887"/>
    </source>
</evidence>
<dbReference type="GO" id="GO:0000917">
    <property type="term" value="P:division septum assembly"/>
    <property type="evidence" value="ECO:0007669"/>
    <property type="project" value="UniProtKB-KW"/>
</dbReference>
<evidence type="ECO:0000256" key="6">
    <source>
        <dbReference type="ARBA" id="ARBA00023210"/>
    </source>
</evidence>
<keyword evidence="4 10" id="KW-0547">Nucleotide-binding</keyword>
<evidence type="ECO:0000256" key="10">
    <source>
        <dbReference type="PIRSR" id="PIRSR003092-1"/>
    </source>
</evidence>
<keyword evidence="7" id="KW-0131">Cell cycle</keyword>
<dbReference type="InterPro" id="IPR027417">
    <property type="entry name" value="P-loop_NTPase"/>
</dbReference>
<name>A0A9D2C0B5_9FIRM</name>
<sequence>MSTAIAITSGKGGTGKTSLTGGVASCLAALGRRVLCVDMDVGLRNLDLTLGMSDRTLMDFTDVLSGRTTLEKAAMPHPVIQGLYLLTAPLTMPRDVITEEALRTFLEEAKQHYDYILMDAPAGLGGGFRMSVCGADRAIVVSTTDASALRDAQRTVGELTRTLRHIHLVVNRLQPKLLRQLHTTIDDAMDTAGLPLLGIVPEDPQVMLAANRGEPLILMARYGAARAYLNIARRLEGERVPLMHLR</sequence>
<gene>
    <name evidence="12" type="primary">minD</name>
    <name evidence="12" type="ORF">H9841_10720</name>
</gene>
<evidence type="ECO:0000256" key="7">
    <source>
        <dbReference type="ARBA" id="ARBA00023306"/>
    </source>
</evidence>